<dbReference type="RefSeq" id="WP_058355688.1">
    <property type="nucleotide sequence ID" value="NZ_CABKVG010000008.1"/>
</dbReference>
<evidence type="ECO:0000256" key="1">
    <source>
        <dbReference type="SAM" id="MobiDB-lite"/>
    </source>
</evidence>
<sequence>MKTTQMLLLAGLMGLSFSASQAASCTRMGDTTYCDDDYGNTRVVGGYGDTVYIEEDGPSGRRTLNASRYGDTLQVDETDGSNTYSTTYGSYGDTDYRDDGDDVPLW</sequence>
<dbReference type="EMBL" id="CP091511">
    <property type="protein sequence ID" value="UOO90434.1"/>
    <property type="molecule type" value="Genomic_DNA"/>
</dbReference>
<keyword evidence="4" id="KW-1185">Reference proteome</keyword>
<evidence type="ECO:0000256" key="2">
    <source>
        <dbReference type="SAM" id="SignalP"/>
    </source>
</evidence>
<name>A0ABY4E4K4_9NEIS</name>
<feature type="signal peptide" evidence="2">
    <location>
        <begin position="1"/>
        <end position="22"/>
    </location>
</feature>
<gene>
    <name evidence="3" type="ORF">LVJ82_05505</name>
</gene>
<evidence type="ECO:0000313" key="4">
    <source>
        <dbReference type="Proteomes" id="UP000832011"/>
    </source>
</evidence>
<protein>
    <submittedName>
        <fullName evidence="3">Uncharacterized protein</fullName>
    </submittedName>
</protein>
<keyword evidence="2" id="KW-0732">Signal</keyword>
<accession>A0ABY4E4K4</accession>
<evidence type="ECO:0000313" key="3">
    <source>
        <dbReference type="EMBL" id="UOO90434.1"/>
    </source>
</evidence>
<feature type="chain" id="PRO_5045857558" evidence="2">
    <location>
        <begin position="23"/>
        <end position="106"/>
    </location>
</feature>
<dbReference type="Proteomes" id="UP000832011">
    <property type="component" value="Chromosome"/>
</dbReference>
<feature type="region of interest" description="Disordered" evidence="1">
    <location>
        <begin position="54"/>
        <end position="106"/>
    </location>
</feature>
<feature type="compositionally biased region" description="Low complexity" evidence="1">
    <location>
        <begin position="80"/>
        <end position="93"/>
    </location>
</feature>
<proteinExistence type="predicted"/>
<reference evidence="3 4" key="1">
    <citation type="journal article" date="2022" name="Res Sq">
        <title>Evolution of multicellular longitudinally dividing oral cavity symbionts (Neisseriaceae).</title>
        <authorList>
            <person name="Nyongesa S."/>
            <person name="Weber P."/>
            <person name="Bernet E."/>
            <person name="Pullido F."/>
            <person name="Nieckarz M."/>
            <person name="Delaby M."/>
            <person name="Nieves C."/>
            <person name="Viehboeck T."/>
            <person name="Krause N."/>
            <person name="Rivera-Millot A."/>
            <person name="Nakamura A."/>
            <person name="Vischer N."/>
            <person name="VanNieuwenhze M."/>
            <person name="Brun Y."/>
            <person name="Cava F."/>
            <person name="Bulgheresi S."/>
            <person name="Veyrier F."/>
        </authorList>
    </citation>
    <scope>NUCLEOTIDE SEQUENCE [LARGE SCALE GENOMIC DNA]</scope>
    <source>
        <strain evidence="3 4">SN4</strain>
    </source>
</reference>
<feature type="compositionally biased region" description="Acidic residues" evidence="1">
    <location>
        <begin position="96"/>
        <end position="106"/>
    </location>
</feature>
<organism evidence="3 4">
    <name type="scientific">Vitreoscilla massiliensis</name>
    <dbReference type="NCBI Taxonomy" id="1689272"/>
    <lineage>
        <taxon>Bacteria</taxon>
        <taxon>Pseudomonadati</taxon>
        <taxon>Pseudomonadota</taxon>
        <taxon>Betaproteobacteria</taxon>
        <taxon>Neisseriales</taxon>
        <taxon>Neisseriaceae</taxon>
        <taxon>Vitreoscilla</taxon>
    </lineage>
</organism>